<sequence>MLYFPNAKINIGLHITSKREDGFHNLSTLFYPTKLSDGLEIVRSERDESHLSLSGLKIDGSAKDNLVYKAYEMIHAKYNIPVVDLHLHKKIPFGAGLGGGSSDASFVLKGLNKMFDLHISNEMLMDMAAELGSDCPFFIINEPCFATGRGDVLTPSLLSLKGYRLVLVHPNIMVSTPDAFRYVVPQVPDIPLEESLSMPITRWKDHVVNHFEKSVFCQYPKIKELKDKLYQLGATYASMSGSGSTVFALFEEYVPWSKEMLSPSYFVWDEVL</sequence>
<dbReference type="EC" id="2.7.1.148" evidence="1"/>
<organism evidence="1 2">
    <name type="scientific">Halosquirtibacter laminarini</name>
    <dbReference type="NCBI Taxonomy" id="3374600"/>
    <lineage>
        <taxon>Bacteria</taxon>
        <taxon>Pseudomonadati</taxon>
        <taxon>Bacteroidota</taxon>
        <taxon>Bacteroidia</taxon>
        <taxon>Marinilabiliales</taxon>
        <taxon>Prolixibacteraceae</taxon>
        <taxon>Halosquirtibacter</taxon>
    </lineage>
</organism>
<dbReference type="EMBL" id="CP081303">
    <property type="protein sequence ID" value="QZE13453.1"/>
    <property type="molecule type" value="Genomic_DNA"/>
</dbReference>
<proteinExistence type="predicted"/>
<evidence type="ECO:0000313" key="1">
    <source>
        <dbReference type="EMBL" id="QZE13453.1"/>
    </source>
</evidence>
<evidence type="ECO:0000313" key="2">
    <source>
        <dbReference type="Proteomes" id="UP000826212"/>
    </source>
</evidence>
<keyword evidence="2" id="KW-1185">Reference proteome</keyword>
<protein>
    <submittedName>
        <fullName evidence="1">4-(Cytidine 5'-diphospho)-2-C-methyl-D-erythritol kinase</fullName>
        <ecNumber evidence="1">2.7.1.148</ecNumber>
    </submittedName>
</protein>
<name>A0AC61ND19_9BACT</name>
<reference evidence="1" key="1">
    <citation type="submission" date="2021-08" db="EMBL/GenBank/DDBJ databases">
        <title>Novel anaerobic bacterium isolated from sea squirt in East Sea, Republic of Korea.</title>
        <authorList>
            <person name="Nguyen T.H."/>
            <person name="Li Z."/>
            <person name="Lee Y.-J."/>
            <person name="Ko J."/>
            <person name="Kim S.-G."/>
        </authorList>
    </citation>
    <scope>NUCLEOTIDE SEQUENCE</scope>
    <source>
        <strain evidence="1">KCTC 25031</strain>
    </source>
</reference>
<accession>A0AC61ND19</accession>
<keyword evidence="1" id="KW-0808">Transferase</keyword>
<dbReference type="Proteomes" id="UP000826212">
    <property type="component" value="Chromosome"/>
</dbReference>
<keyword evidence="1" id="KW-0418">Kinase</keyword>
<gene>
    <name evidence="1" type="primary">ispE</name>
    <name evidence="1" type="ORF">K4L44_12795</name>
</gene>